<dbReference type="AlphaFoldDB" id="K7UR18"/>
<dbReference type="InParanoid" id="K7UR18"/>
<gene>
    <name evidence="1" type="ORF">ZEAMMB73_Zm00001d053618</name>
</gene>
<dbReference type="PaxDb" id="4577-GRMZM2G035476_P01"/>
<sequence length="86" mass="9751">MKGAYLGVILLIGHQNTQVVDVILLRDTHLQDNIIHLLLIACILVEEITVTGTWFTRVPDIDHRRSPARDSVNANENKLLLFICYS</sequence>
<protein>
    <submittedName>
        <fullName evidence="1">Uncharacterized protein</fullName>
    </submittedName>
</protein>
<evidence type="ECO:0000313" key="1">
    <source>
        <dbReference type="EMBL" id="AQK59918.1"/>
    </source>
</evidence>
<organism evidence="1">
    <name type="scientific">Zea mays</name>
    <name type="common">Maize</name>
    <dbReference type="NCBI Taxonomy" id="4577"/>
    <lineage>
        <taxon>Eukaryota</taxon>
        <taxon>Viridiplantae</taxon>
        <taxon>Streptophyta</taxon>
        <taxon>Embryophyta</taxon>
        <taxon>Tracheophyta</taxon>
        <taxon>Spermatophyta</taxon>
        <taxon>Magnoliopsida</taxon>
        <taxon>Liliopsida</taxon>
        <taxon>Poales</taxon>
        <taxon>Poaceae</taxon>
        <taxon>PACMAD clade</taxon>
        <taxon>Panicoideae</taxon>
        <taxon>Andropogonodae</taxon>
        <taxon>Andropogoneae</taxon>
        <taxon>Tripsacinae</taxon>
        <taxon>Zea</taxon>
    </lineage>
</organism>
<proteinExistence type="predicted"/>
<dbReference type="HOGENOM" id="CLU_2501246_0_0_1"/>
<accession>K7UR18</accession>
<name>K7UR18_MAIZE</name>
<dbReference type="EMBL" id="CM000780">
    <property type="protein sequence ID" value="AQK59918.1"/>
    <property type="molecule type" value="Genomic_DNA"/>
</dbReference>
<reference evidence="1" key="1">
    <citation type="submission" date="2015-12" db="EMBL/GenBank/DDBJ databases">
        <title>Update maize B73 reference genome by single molecule sequencing technologies.</title>
        <authorList>
            <consortium name="Maize Genome Sequencing Project"/>
            <person name="Ware D."/>
        </authorList>
    </citation>
    <scope>NUCLEOTIDE SEQUENCE</scope>
    <source>
        <tissue evidence="1">Seedling</tissue>
    </source>
</reference>